<evidence type="ECO:0000313" key="3">
    <source>
        <dbReference type="WBParaSite" id="BPAG_0000068701-mRNA-1"/>
    </source>
</evidence>
<evidence type="ECO:0000313" key="2">
    <source>
        <dbReference type="Proteomes" id="UP000278627"/>
    </source>
</evidence>
<protein>
    <submittedName>
        <fullName evidence="3">Ovule protein</fullName>
    </submittedName>
</protein>
<reference evidence="1 2" key="2">
    <citation type="submission" date="2018-11" db="EMBL/GenBank/DDBJ databases">
        <authorList>
            <consortium name="Pathogen Informatics"/>
        </authorList>
    </citation>
    <scope>NUCLEOTIDE SEQUENCE [LARGE SCALE GENOMIC DNA]</scope>
</reference>
<sequence length="77" mass="8936">MRWKAKSMYRKLYCSKIQSLTYHWMGTEMCVVNGWPSIRFHILKGRNGQASVGSDIRSVALSFFEGQALFFCILSCY</sequence>
<name>A0A0N4SY89_BRUPA</name>
<dbReference type="WBParaSite" id="BPAG_0000068701-mRNA-1">
    <property type="protein sequence ID" value="BPAG_0000068701-mRNA-1"/>
    <property type="gene ID" value="BPAG_0000068701"/>
</dbReference>
<dbReference type="AlphaFoldDB" id="A0A0N4SY89"/>
<proteinExistence type="predicted"/>
<accession>A0A0N4SY89</accession>
<dbReference type="Proteomes" id="UP000278627">
    <property type="component" value="Unassembled WGS sequence"/>
</dbReference>
<evidence type="ECO:0000313" key="1">
    <source>
        <dbReference type="EMBL" id="VDN81874.1"/>
    </source>
</evidence>
<reference evidence="3" key="1">
    <citation type="submission" date="2017-02" db="UniProtKB">
        <authorList>
            <consortium name="WormBaseParasite"/>
        </authorList>
    </citation>
    <scope>IDENTIFICATION</scope>
</reference>
<organism evidence="3">
    <name type="scientific">Brugia pahangi</name>
    <name type="common">Filarial nematode worm</name>
    <dbReference type="NCBI Taxonomy" id="6280"/>
    <lineage>
        <taxon>Eukaryota</taxon>
        <taxon>Metazoa</taxon>
        <taxon>Ecdysozoa</taxon>
        <taxon>Nematoda</taxon>
        <taxon>Chromadorea</taxon>
        <taxon>Rhabditida</taxon>
        <taxon>Spirurina</taxon>
        <taxon>Spiruromorpha</taxon>
        <taxon>Filarioidea</taxon>
        <taxon>Onchocercidae</taxon>
        <taxon>Brugia</taxon>
    </lineage>
</organism>
<dbReference type="EMBL" id="UZAD01000036">
    <property type="protein sequence ID" value="VDN81874.1"/>
    <property type="molecule type" value="Genomic_DNA"/>
</dbReference>
<keyword evidence="2" id="KW-1185">Reference proteome</keyword>
<gene>
    <name evidence="1" type="ORF">BPAG_LOCUS688</name>
</gene>